<comment type="caution">
    <text evidence="1">The sequence shown here is derived from an EMBL/GenBank/DDBJ whole genome shotgun (WGS) entry which is preliminary data.</text>
</comment>
<keyword evidence="2" id="KW-1185">Reference proteome</keyword>
<proteinExistence type="predicted"/>
<organism evidence="1 2">
    <name type="scientific">Aquibacillus rhizosphaerae</name>
    <dbReference type="NCBI Taxonomy" id="3051431"/>
    <lineage>
        <taxon>Bacteria</taxon>
        <taxon>Bacillati</taxon>
        <taxon>Bacillota</taxon>
        <taxon>Bacilli</taxon>
        <taxon>Bacillales</taxon>
        <taxon>Bacillaceae</taxon>
        <taxon>Aquibacillus</taxon>
    </lineage>
</organism>
<evidence type="ECO:0008006" key="3">
    <source>
        <dbReference type="Google" id="ProtNLM"/>
    </source>
</evidence>
<gene>
    <name evidence="1" type="ORF">QQS35_03195</name>
</gene>
<evidence type="ECO:0000313" key="2">
    <source>
        <dbReference type="Proteomes" id="UP001235343"/>
    </source>
</evidence>
<dbReference type="RefSeq" id="WP_285930335.1">
    <property type="nucleotide sequence ID" value="NZ_JASTZU010000016.1"/>
</dbReference>
<dbReference type="EMBL" id="JASTZU010000016">
    <property type="protein sequence ID" value="MDL4839466.1"/>
    <property type="molecule type" value="Genomic_DNA"/>
</dbReference>
<sequence length="211" mass="24168">MKKLFIILILILFSIVGCKNKDNSEITKELNESNSEDNKVSIPLNNSSDTEFDLYNGKSLKIAVIGELPKVREEQVEFKEISFDELSKQKVNSYDAVFIMKEKFSEASESQYATIYLKSTTPYFFPATKSLIPFTSVEDIEYSNSWDWEPGLPYIHGVYKPQNSERAERLGFGLYNEEKTEEHIKATYSLVFKKIAELINNVIALTGAFLE</sequence>
<reference evidence="1 2" key="1">
    <citation type="submission" date="2023-06" db="EMBL/GenBank/DDBJ databases">
        <title>Aquibacillus rhizosphaerae LR5S19.</title>
        <authorList>
            <person name="Sun J.-Q."/>
        </authorList>
    </citation>
    <scope>NUCLEOTIDE SEQUENCE [LARGE SCALE GENOMIC DNA]</scope>
    <source>
        <strain evidence="1 2">LR5S19</strain>
    </source>
</reference>
<protein>
    <recommendedName>
        <fullName evidence="3">Lipoprotein</fullName>
    </recommendedName>
</protein>
<accession>A0ABT7L4E3</accession>
<dbReference type="PROSITE" id="PS51257">
    <property type="entry name" value="PROKAR_LIPOPROTEIN"/>
    <property type="match status" value="1"/>
</dbReference>
<dbReference type="Proteomes" id="UP001235343">
    <property type="component" value="Unassembled WGS sequence"/>
</dbReference>
<name>A0ABT7L4E3_9BACI</name>
<evidence type="ECO:0000313" key="1">
    <source>
        <dbReference type="EMBL" id="MDL4839466.1"/>
    </source>
</evidence>